<comment type="pathway">
    <text evidence="2 10">Amino-acid biosynthesis; L-methionine biosynthesis via de novo pathway; L-homoserine from L-aspartate: step 3/3.</text>
</comment>
<evidence type="ECO:0000256" key="5">
    <source>
        <dbReference type="ARBA" id="ARBA00013376"/>
    </source>
</evidence>
<dbReference type="InterPro" id="IPR036291">
    <property type="entry name" value="NAD(P)-bd_dom_sf"/>
</dbReference>
<dbReference type="SUPFAM" id="SSF55347">
    <property type="entry name" value="Glyceraldehyde-3-phosphate dehydrogenase-like, C-terminal domain"/>
    <property type="match status" value="1"/>
</dbReference>
<comment type="catalytic activity">
    <reaction evidence="10">
        <text>L-homoserine + NADP(+) = L-aspartate 4-semialdehyde + NADPH + H(+)</text>
        <dbReference type="Rhea" id="RHEA:15761"/>
        <dbReference type="ChEBI" id="CHEBI:15378"/>
        <dbReference type="ChEBI" id="CHEBI:57476"/>
        <dbReference type="ChEBI" id="CHEBI:57783"/>
        <dbReference type="ChEBI" id="CHEBI:58349"/>
        <dbReference type="ChEBI" id="CHEBI:537519"/>
        <dbReference type="EC" id="1.1.1.3"/>
    </reaction>
</comment>
<dbReference type="Gene3D" id="3.30.360.10">
    <property type="entry name" value="Dihydrodipicolinate Reductase, domain 2"/>
    <property type="match status" value="1"/>
</dbReference>
<evidence type="ECO:0000256" key="2">
    <source>
        <dbReference type="ARBA" id="ARBA00005062"/>
    </source>
</evidence>
<accession>A0ABT3X1T9</accession>
<evidence type="ECO:0000256" key="6">
    <source>
        <dbReference type="ARBA" id="ARBA00022605"/>
    </source>
</evidence>
<dbReference type="Gene3D" id="3.40.50.720">
    <property type="entry name" value="NAD(P)-binding Rossmann-like Domain"/>
    <property type="match status" value="1"/>
</dbReference>
<dbReference type="InterPro" id="IPR022697">
    <property type="entry name" value="HDH_short"/>
</dbReference>
<keyword evidence="10" id="KW-0521">NADP</keyword>
<dbReference type="EC" id="1.1.1.3" evidence="4 10"/>
<comment type="similarity">
    <text evidence="3 11">Belongs to the homoserine dehydrogenase family.</text>
</comment>
<feature type="domain" description="Homoserine dehydrogenase catalytic" evidence="12">
    <location>
        <begin position="140"/>
        <end position="318"/>
    </location>
</feature>
<dbReference type="Pfam" id="PF00742">
    <property type="entry name" value="Homoserine_dh"/>
    <property type="match status" value="1"/>
</dbReference>
<evidence type="ECO:0000256" key="1">
    <source>
        <dbReference type="ARBA" id="ARBA00005056"/>
    </source>
</evidence>
<dbReference type="Proteomes" id="UP001208017">
    <property type="component" value="Unassembled WGS sequence"/>
</dbReference>
<dbReference type="PANTHER" id="PTHR43331:SF1">
    <property type="entry name" value="HOMOSERINE DEHYDROGENASE"/>
    <property type="match status" value="1"/>
</dbReference>
<dbReference type="PIRSF" id="PIRSF036497">
    <property type="entry name" value="HDH_short"/>
    <property type="match status" value="1"/>
</dbReference>
<keyword evidence="9 10" id="KW-0486">Methionine biosynthesis</keyword>
<keyword evidence="8 10" id="KW-0560">Oxidoreductase</keyword>
<dbReference type="NCBIfam" id="NF004976">
    <property type="entry name" value="PRK06349.1"/>
    <property type="match status" value="1"/>
</dbReference>
<dbReference type="InterPro" id="IPR005106">
    <property type="entry name" value="Asp/hSer_DH_NAD-bd"/>
</dbReference>
<dbReference type="InterPro" id="IPR001342">
    <property type="entry name" value="HDH_cat"/>
</dbReference>
<evidence type="ECO:0000256" key="11">
    <source>
        <dbReference type="RuleBase" id="RU004171"/>
    </source>
</evidence>
<reference evidence="14 15" key="1">
    <citation type="submission" date="2022-11" db="EMBL/GenBank/DDBJ databases">
        <title>Study of microbial diversity in lake waters.</title>
        <authorList>
            <person name="Zhang J."/>
        </authorList>
    </citation>
    <scope>NUCLEOTIDE SEQUENCE [LARGE SCALE GENOMIC DNA]</scope>
    <source>
        <strain evidence="14 15">DT12</strain>
    </source>
</reference>
<evidence type="ECO:0000313" key="14">
    <source>
        <dbReference type="EMBL" id="MCX7570875.1"/>
    </source>
</evidence>
<dbReference type="InterPro" id="IPR019811">
    <property type="entry name" value="HDH_CS"/>
</dbReference>
<evidence type="ECO:0000256" key="7">
    <source>
        <dbReference type="ARBA" id="ARBA00022697"/>
    </source>
</evidence>
<dbReference type="EMBL" id="JAPMLT010000007">
    <property type="protein sequence ID" value="MCX7570875.1"/>
    <property type="molecule type" value="Genomic_DNA"/>
</dbReference>
<comment type="caution">
    <text evidence="14">The sequence shown here is derived from an EMBL/GenBank/DDBJ whole genome shotgun (WGS) entry which is preliminary data.</text>
</comment>
<evidence type="ECO:0000259" key="12">
    <source>
        <dbReference type="Pfam" id="PF00742"/>
    </source>
</evidence>
<feature type="domain" description="Aspartate/homoserine dehydrogenase NAD-binding" evidence="13">
    <location>
        <begin position="13"/>
        <end position="132"/>
    </location>
</feature>
<dbReference type="RefSeq" id="WP_267152122.1">
    <property type="nucleotide sequence ID" value="NZ_JAPMLT010000007.1"/>
</dbReference>
<gene>
    <name evidence="14" type="ORF">OS242_13000</name>
</gene>
<dbReference type="SUPFAM" id="SSF51735">
    <property type="entry name" value="NAD(P)-binding Rossmann-fold domains"/>
    <property type="match status" value="1"/>
</dbReference>
<proteinExistence type="inferred from homology"/>
<dbReference type="PANTHER" id="PTHR43331">
    <property type="entry name" value="HOMOSERINE DEHYDROGENASE"/>
    <property type="match status" value="1"/>
</dbReference>
<evidence type="ECO:0000313" key="15">
    <source>
        <dbReference type="Proteomes" id="UP001208017"/>
    </source>
</evidence>
<sequence length="340" mass="36128">MNRHPVVKIGLLGLGTVGSGVVKMLENHPEALLERSGNDVEITKILVRDLDKQRAVDVPRERLTQNVAEIIQDPEIDIIIEVMGGEEETKQIVLAALEQGKHVVTANKDLIALHGAELSRIAEENGVELHYEAAVAGAIPILRALRQSMAADQIVEVMGIVNGTTNYILSKMTGEGASYDEVLAEAQMLGYAEADPYADVSGLDAARKMAILASIAFHRPVALADVAIQGIEKITQEKIAAARAQGGVIKLIGRAQRVGADVLVSVGPMVLSNDHPLALVNDSYNAVHVRGEALGEAMFYGRGAGMMPTASAVVGDLLAVLRSPQMAQGHAELRLAGVLR</sequence>
<comment type="pathway">
    <text evidence="1 10">Amino-acid biosynthesis; L-threonine biosynthesis; L-threonine from L-aspartate: step 3/5.</text>
</comment>
<evidence type="ECO:0000256" key="9">
    <source>
        <dbReference type="ARBA" id="ARBA00023167"/>
    </source>
</evidence>
<evidence type="ECO:0000256" key="4">
    <source>
        <dbReference type="ARBA" id="ARBA00013213"/>
    </source>
</evidence>
<protein>
    <recommendedName>
        <fullName evidence="5 10">Homoserine dehydrogenase</fullName>
        <ecNumber evidence="4 10">1.1.1.3</ecNumber>
    </recommendedName>
</protein>
<name>A0ABT3X1T9_9BACL</name>
<keyword evidence="6 10" id="KW-0028">Amino-acid biosynthesis</keyword>
<organism evidence="14 15">
    <name type="scientific">Tumebacillus lacus</name>
    <dbReference type="NCBI Taxonomy" id="2995335"/>
    <lineage>
        <taxon>Bacteria</taxon>
        <taxon>Bacillati</taxon>
        <taxon>Bacillota</taxon>
        <taxon>Bacilli</taxon>
        <taxon>Bacillales</taxon>
        <taxon>Alicyclobacillaceae</taxon>
        <taxon>Tumebacillus</taxon>
    </lineage>
</organism>
<evidence type="ECO:0000259" key="13">
    <source>
        <dbReference type="Pfam" id="PF03447"/>
    </source>
</evidence>
<evidence type="ECO:0000256" key="8">
    <source>
        <dbReference type="ARBA" id="ARBA00023002"/>
    </source>
</evidence>
<keyword evidence="7 10" id="KW-0791">Threonine biosynthesis</keyword>
<keyword evidence="15" id="KW-1185">Reference proteome</keyword>
<evidence type="ECO:0000256" key="3">
    <source>
        <dbReference type="ARBA" id="ARBA00006753"/>
    </source>
</evidence>
<dbReference type="PROSITE" id="PS01042">
    <property type="entry name" value="HOMOSER_DHGENASE"/>
    <property type="match status" value="1"/>
</dbReference>
<evidence type="ECO:0000256" key="10">
    <source>
        <dbReference type="RuleBase" id="RU000579"/>
    </source>
</evidence>
<dbReference type="Pfam" id="PF03447">
    <property type="entry name" value="NAD_binding_3"/>
    <property type="match status" value="1"/>
</dbReference>